<dbReference type="InterPro" id="IPR038063">
    <property type="entry name" value="Transpep_catalytic_dom"/>
</dbReference>
<dbReference type="GO" id="GO:0005576">
    <property type="term" value="C:extracellular region"/>
    <property type="evidence" value="ECO:0007669"/>
    <property type="project" value="TreeGrafter"/>
</dbReference>
<reference evidence="9 12" key="1">
    <citation type="submission" date="2019-08" db="EMBL/GenBank/DDBJ databases">
        <title>Comparison of rpoB and gyrB Sequences from Mobiluncus Species and Development of a Multiplex PCR Method for Clinical Detection of Mobiluncus curtisii and Mobiluncus mulieris.</title>
        <authorList>
            <person name="Yang L."/>
            <person name="Shen Y."/>
            <person name="Xu G."/>
            <person name="Shu L.-B."/>
            <person name="Hu J."/>
            <person name="Zhang R."/>
            <person name="Wang Y."/>
            <person name="Zhou H.-W."/>
            <person name="Zhang X."/>
        </authorList>
    </citation>
    <scope>NUCLEOTIDE SEQUENCE [LARGE SCALE GENOMIC DNA]</scope>
    <source>
        <strain evidence="9 12">M26</strain>
    </source>
</reference>
<evidence type="ECO:0000256" key="7">
    <source>
        <dbReference type="SAM" id="MobiDB-lite"/>
    </source>
</evidence>
<dbReference type="PROSITE" id="PS52029">
    <property type="entry name" value="LD_TPASE"/>
    <property type="match status" value="1"/>
</dbReference>
<proteinExistence type="predicted"/>
<evidence type="ECO:0000313" key="12">
    <source>
        <dbReference type="Proteomes" id="UP001209486"/>
    </source>
</evidence>
<keyword evidence="5 6" id="KW-0961">Cell wall biogenesis/degradation</keyword>
<gene>
    <name evidence="9" type="ORF">FYZ43_04690</name>
    <name evidence="10" type="ORF">HHJ77_07045</name>
</gene>
<dbReference type="Gene3D" id="2.40.440.10">
    <property type="entry name" value="L,D-transpeptidase catalytic domain-like"/>
    <property type="match status" value="1"/>
</dbReference>
<keyword evidence="3 6" id="KW-0133">Cell shape</keyword>
<evidence type="ECO:0000256" key="2">
    <source>
        <dbReference type="ARBA" id="ARBA00022679"/>
    </source>
</evidence>
<dbReference type="AlphaFoldDB" id="A0A7Y0U3H6"/>
<protein>
    <submittedName>
        <fullName evidence="10">L,D-transpeptidase</fullName>
    </submittedName>
</protein>
<evidence type="ECO:0000313" key="10">
    <source>
        <dbReference type="EMBL" id="NMX03686.1"/>
    </source>
</evidence>
<organism evidence="10 11">
    <name type="scientific">Mobiluncus mulieris</name>
    <dbReference type="NCBI Taxonomy" id="2052"/>
    <lineage>
        <taxon>Bacteria</taxon>
        <taxon>Bacillati</taxon>
        <taxon>Actinomycetota</taxon>
        <taxon>Actinomycetes</taxon>
        <taxon>Actinomycetales</taxon>
        <taxon>Actinomycetaceae</taxon>
        <taxon>Mobiluncus</taxon>
    </lineage>
</organism>
<dbReference type="Proteomes" id="UP000575397">
    <property type="component" value="Unassembled WGS sequence"/>
</dbReference>
<evidence type="ECO:0000256" key="5">
    <source>
        <dbReference type="ARBA" id="ARBA00023316"/>
    </source>
</evidence>
<sequence length="331" mass="36088">MWVLAMIVGIVIVASWQVFGHNQQQSDAIKRATAAASQEITSRQVVVTLAGVSGNTGNTGNTGSVSAKPVKASPQKTQPSEIRATPAQLRSWVRFQPDRSQNGKVRTKVQFQPEKVAAWMTQAAAQLKRAPEKGSRQVDATGHLVRLLKDPVSGVKIKNLAKSTSQLMKSLQDGKREVKIELRTESAPGGFDDTVVPTPPLAYQAQPTQVWVDVNLSNHTTAVYRGNQPVYGPIPMVNGHPQAPTRQGVFQVYAKVDHQIMRGIGWNGSYEEAAPWIAYFSGDYALHGAPWRHTFVWEPEKGSHGCINMAVADAKQVFDLVSIGTVVVVHQ</sequence>
<evidence type="ECO:0000256" key="1">
    <source>
        <dbReference type="ARBA" id="ARBA00004752"/>
    </source>
</evidence>
<dbReference type="Proteomes" id="UP001209486">
    <property type="component" value="Unassembled WGS sequence"/>
</dbReference>
<evidence type="ECO:0000313" key="9">
    <source>
        <dbReference type="EMBL" id="MCU9968712.1"/>
    </source>
</evidence>
<dbReference type="GO" id="GO:0008360">
    <property type="term" value="P:regulation of cell shape"/>
    <property type="evidence" value="ECO:0007669"/>
    <property type="project" value="UniProtKB-UniRule"/>
</dbReference>
<dbReference type="UniPathway" id="UPA00219"/>
<dbReference type="InterPro" id="IPR005490">
    <property type="entry name" value="LD_TPept_cat_dom"/>
</dbReference>
<dbReference type="InterPro" id="IPR050979">
    <property type="entry name" value="LD-transpeptidase"/>
</dbReference>
<evidence type="ECO:0000256" key="4">
    <source>
        <dbReference type="ARBA" id="ARBA00022984"/>
    </source>
</evidence>
<dbReference type="GO" id="GO:0018104">
    <property type="term" value="P:peptidoglycan-protein cross-linking"/>
    <property type="evidence" value="ECO:0007669"/>
    <property type="project" value="TreeGrafter"/>
</dbReference>
<dbReference type="GO" id="GO:0016740">
    <property type="term" value="F:transferase activity"/>
    <property type="evidence" value="ECO:0007669"/>
    <property type="project" value="UniProtKB-KW"/>
</dbReference>
<feature type="active site" description="Nucleophile" evidence="6">
    <location>
        <position position="306"/>
    </location>
</feature>
<dbReference type="GO" id="GO:0071555">
    <property type="term" value="P:cell wall organization"/>
    <property type="evidence" value="ECO:0007669"/>
    <property type="project" value="UniProtKB-UniRule"/>
</dbReference>
<dbReference type="PANTHER" id="PTHR30582">
    <property type="entry name" value="L,D-TRANSPEPTIDASE"/>
    <property type="match status" value="1"/>
</dbReference>
<dbReference type="GO" id="GO:0071972">
    <property type="term" value="F:peptidoglycan L,D-transpeptidase activity"/>
    <property type="evidence" value="ECO:0007669"/>
    <property type="project" value="TreeGrafter"/>
</dbReference>
<dbReference type="CDD" id="cd16913">
    <property type="entry name" value="YkuD_like"/>
    <property type="match status" value="1"/>
</dbReference>
<evidence type="ECO:0000259" key="8">
    <source>
        <dbReference type="PROSITE" id="PS52029"/>
    </source>
</evidence>
<dbReference type="Pfam" id="PF03734">
    <property type="entry name" value="YkuD"/>
    <property type="match status" value="1"/>
</dbReference>
<dbReference type="SUPFAM" id="SSF141523">
    <property type="entry name" value="L,D-transpeptidase catalytic domain-like"/>
    <property type="match status" value="1"/>
</dbReference>
<evidence type="ECO:0000256" key="3">
    <source>
        <dbReference type="ARBA" id="ARBA00022960"/>
    </source>
</evidence>
<comment type="caution">
    <text evidence="10">The sequence shown here is derived from an EMBL/GenBank/DDBJ whole genome shotgun (WGS) entry which is preliminary data.</text>
</comment>
<dbReference type="PANTHER" id="PTHR30582:SF2">
    <property type="entry name" value="L,D-TRANSPEPTIDASE YCIB-RELATED"/>
    <property type="match status" value="1"/>
</dbReference>
<dbReference type="EMBL" id="VSZY01000005">
    <property type="protein sequence ID" value="MCU9968712.1"/>
    <property type="molecule type" value="Genomic_DNA"/>
</dbReference>
<feature type="active site" description="Proton donor/acceptor" evidence="6">
    <location>
        <position position="287"/>
    </location>
</feature>
<comment type="pathway">
    <text evidence="1 6">Cell wall biogenesis; peptidoglycan biosynthesis.</text>
</comment>
<feature type="compositionally biased region" description="Low complexity" evidence="7">
    <location>
        <begin position="56"/>
        <end position="66"/>
    </location>
</feature>
<feature type="domain" description="L,D-TPase catalytic" evidence="8">
    <location>
        <begin position="210"/>
        <end position="330"/>
    </location>
</feature>
<accession>A0A7Y0U3H6</accession>
<dbReference type="EMBL" id="JABCUS010000013">
    <property type="protein sequence ID" value="NMX03686.1"/>
    <property type="molecule type" value="Genomic_DNA"/>
</dbReference>
<reference evidence="10 11" key="2">
    <citation type="submission" date="2020-04" db="EMBL/GenBank/DDBJ databases">
        <title>Antimicrobial susceptibility and clonality of vaginal-derived multi-drug resistant Mobiluncus isolates in China.</title>
        <authorList>
            <person name="Zhang X."/>
        </authorList>
    </citation>
    <scope>NUCLEOTIDE SEQUENCE [LARGE SCALE GENOMIC DNA]</scope>
    <source>
        <strain evidence="10 11">12</strain>
    </source>
</reference>
<keyword evidence="4 6" id="KW-0573">Peptidoglycan synthesis</keyword>
<name>A0A7Y0U3H6_9ACTO</name>
<evidence type="ECO:0000256" key="6">
    <source>
        <dbReference type="PROSITE-ProRule" id="PRU01373"/>
    </source>
</evidence>
<evidence type="ECO:0000313" key="11">
    <source>
        <dbReference type="Proteomes" id="UP000575397"/>
    </source>
</evidence>
<feature type="region of interest" description="Disordered" evidence="7">
    <location>
        <begin position="56"/>
        <end position="82"/>
    </location>
</feature>
<keyword evidence="2" id="KW-0808">Transferase</keyword>